<proteinExistence type="predicted"/>
<name>A0A6J5REF9_9CAUD</name>
<protein>
    <submittedName>
        <fullName evidence="3">Uncharacterized protein</fullName>
    </submittedName>
</protein>
<accession>A0A6J5REF9</accession>
<evidence type="ECO:0000256" key="2">
    <source>
        <dbReference type="SAM" id="Phobius"/>
    </source>
</evidence>
<gene>
    <name evidence="3" type="ORF">UFOVP1244_81</name>
</gene>
<dbReference type="EMBL" id="LR797181">
    <property type="protein sequence ID" value="CAB4192757.1"/>
    <property type="molecule type" value="Genomic_DNA"/>
</dbReference>
<reference evidence="3" key="1">
    <citation type="submission" date="2020-05" db="EMBL/GenBank/DDBJ databases">
        <authorList>
            <person name="Chiriac C."/>
            <person name="Salcher M."/>
            <person name="Ghai R."/>
            <person name="Kavagutti S V."/>
        </authorList>
    </citation>
    <scope>NUCLEOTIDE SEQUENCE</scope>
</reference>
<keyword evidence="2" id="KW-0472">Membrane</keyword>
<organism evidence="3">
    <name type="scientific">uncultured Caudovirales phage</name>
    <dbReference type="NCBI Taxonomy" id="2100421"/>
    <lineage>
        <taxon>Viruses</taxon>
        <taxon>Duplodnaviria</taxon>
        <taxon>Heunggongvirae</taxon>
        <taxon>Uroviricota</taxon>
        <taxon>Caudoviricetes</taxon>
        <taxon>Peduoviridae</taxon>
        <taxon>Maltschvirus</taxon>
        <taxon>Maltschvirus maltsch</taxon>
    </lineage>
</organism>
<evidence type="ECO:0000256" key="1">
    <source>
        <dbReference type="SAM" id="MobiDB-lite"/>
    </source>
</evidence>
<keyword evidence="2" id="KW-1133">Transmembrane helix</keyword>
<evidence type="ECO:0000313" key="3">
    <source>
        <dbReference type="EMBL" id="CAB4192757.1"/>
    </source>
</evidence>
<keyword evidence="2" id="KW-0812">Transmembrane</keyword>
<sequence>MADIIRSTGEEDDVAAGLSRPNPDPTLLTTKLVMREIASVRELLEAKITEINKIIVIYKEEWHRTLAELANASTFQAQITSKHFDYIDERYSEHKSSNEKSLEEVKSYIRINVDGLKNVVDGLKTYHGESLDVVSHRFEILEKDIDRRSADNKIAVDNAFLAAKEAVSEQNKSNNLAISKSEVAFADQIRQLGVNIQTMNNAVSDKIDDVKDRINILERTTKAVEGHGRGVSDMWGWIAGFIGVFATIVTLFVMVMEKHP</sequence>
<feature type="region of interest" description="Disordered" evidence="1">
    <location>
        <begin position="1"/>
        <end position="22"/>
    </location>
</feature>
<feature type="transmembrane region" description="Helical" evidence="2">
    <location>
        <begin position="234"/>
        <end position="255"/>
    </location>
</feature>